<dbReference type="InterPro" id="IPR006674">
    <property type="entry name" value="HD_domain"/>
</dbReference>
<name>A0ABV7DWD7_9RHOB</name>
<reference evidence="5" key="1">
    <citation type="journal article" date="2019" name="Int. J. Syst. Evol. Microbiol.">
        <title>The Global Catalogue of Microorganisms (GCM) 10K type strain sequencing project: providing services to taxonomists for standard genome sequencing and annotation.</title>
        <authorList>
            <consortium name="The Broad Institute Genomics Platform"/>
            <consortium name="The Broad Institute Genome Sequencing Center for Infectious Disease"/>
            <person name="Wu L."/>
            <person name="Ma J."/>
        </authorList>
    </citation>
    <scope>NUCLEOTIDE SEQUENCE [LARGE SCALE GENOMIC DNA]</scope>
    <source>
        <strain evidence="5">KCTC 62102</strain>
    </source>
</reference>
<dbReference type="InterPro" id="IPR026875">
    <property type="entry name" value="PHydrolase_assoc_dom"/>
</dbReference>
<evidence type="ECO:0000256" key="1">
    <source>
        <dbReference type="ARBA" id="ARBA00022801"/>
    </source>
</evidence>
<dbReference type="HAMAP" id="MF_01212">
    <property type="entry name" value="dGTPase_type2"/>
    <property type="match status" value="1"/>
</dbReference>
<protein>
    <recommendedName>
        <fullName evidence="2">Deoxyguanosinetriphosphate triphosphohydrolase-like protein</fullName>
    </recommendedName>
</protein>
<proteinExistence type="inferred from homology"/>
<gene>
    <name evidence="4" type="ORF">ACFOD6_11945</name>
</gene>
<dbReference type="Proteomes" id="UP001595445">
    <property type="component" value="Unassembled WGS sequence"/>
</dbReference>
<dbReference type="SUPFAM" id="SSF109604">
    <property type="entry name" value="HD-domain/PDEase-like"/>
    <property type="match status" value="1"/>
</dbReference>
<dbReference type="NCBIfam" id="NF041026">
    <property type="entry name" value="antiphage_dGTPase"/>
    <property type="match status" value="1"/>
</dbReference>
<dbReference type="NCBIfam" id="NF003701">
    <property type="entry name" value="PRK05318.1"/>
    <property type="match status" value="1"/>
</dbReference>
<dbReference type="RefSeq" id="WP_197647196.1">
    <property type="nucleotide sequence ID" value="NZ_JAEACP010000024.1"/>
</dbReference>
<keyword evidence="1 2" id="KW-0378">Hydrolase</keyword>
<dbReference type="Pfam" id="PF13286">
    <property type="entry name" value="HD_assoc"/>
    <property type="match status" value="1"/>
</dbReference>
<organism evidence="4 5">
    <name type="scientific">Tabrizicola soli</name>
    <dbReference type="NCBI Taxonomy" id="2185115"/>
    <lineage>
        <taxon>Bacteria</taxon>
        <taxon>Pseudomonadati</taxon>
        <taxon>Pseudomonadota</taxon>
        <taxon>Alphaproteobacteria</taxon>
        <taxon>Rhodobacterales</taxon>
        <taxon>Paracoccaceae</taxon>
        <taxon>Tabrizicola</taxon>
    </lineage>
</organism>
<comment type="similarity">
    <text evidence="2">Belongs to the dGTPase family. Type 2 subfamily.</text>
</comment>
<dbReference type="Gene3D" id="1.10.3210.10">
    <property type="entry name" value="Hypothetical protein af1432"/>
    <property type="match status" value="2"/>
</dbReference>
<dbReference type="EMBL" id="JBHRSM010000021">
    <property type="protein sequence ID" value="MFC3086757.1"/>
    <property type="molecule type" value="Genomic_DNA"/>
</dbReference>
<keyword evidence="5" id="KW-1185">Reference proteome</keyword>
<dbReference type="InterPro" id="IPR006261">
    <property type="entry name" value="dGTPase"/>
</dbReference>
<dbReference type="PANTHER" id="PTHR11373">
    <property type="entry name" value="DEOXYNUCLEOSIDE TRIPHOSPHATE TRIPHOSPHOHYDROLASE"/>
    <property type="match status" value="1"/>
</dbReference>
<evidence type="ECO:0000313" key="5">
    <source>
        <dbReference type="Proteomes" id="UP001595445"/>
    </source>
</evidence>
<dbReference type="SMART" id="SM00471">
    <property type="entry name" value="HDc"/>
    <property type="match status" value="1"/>
</dbReference>
<dbReference type="PANTHER" id="PTHR11373:SF32">
    <property type="entry name" value="DEOXYGUANOSINETRIPHOSPHATE TRIPHOSPHOHYDROLASE"/>
    <property type="match status" value="1"/>
</dbReference>
<feature type="domain" description="HD" evidence="3">
    <location>
        <begin position="56"/>
        <end position="285"/>
    </location>
</feature>
<dbReference type="InterPro" id="IPR023023">
    <property type="entry name" value="dNTPase_2"/>
</dbReference>
<dbReference type="PROSITE" id="PS51831">
    <property type="entry name" value="HD"/>
    <property type="match status" value="1"/>
</dbReference>
<accession>A0ABV7DWD7</accession>
<dbReference type="InterPro" id="IPR003607">
    <property type="entry name" value="HD/PDEase_dom"/>
</dbReference>
<evidence type="ECO:0000256" key="2">
    <source>
        <dbReference type="HAMAP-Rule" id="MF_01212"/>
    </source>
</evidence>
<comment type="caution">
    <text evidence="4">The sequence shown here is derived from an EMBL/GenBank/DDBJ whole genome shotgun (WGS) entry which is preliminary data.</text>
</comment>
<evidence type="ECO:0000313" key="4">
    <source>
        <dbReference type="EMBL" id="MFC3086757.1"/>
    </source>
</evidence>
<sequence length="494" mass="56093">MMSVNWTARRYPDRPGDYRTDYERDYARIVHSASFRRLQAKTQVLGVGDGDFYRTRLTHTLEVSQIGVSITKKLYREAEKRKQSGMVNSEEMHLLDAKLAILPDPMLMSSICLAHDIGHPPFGHGGEVALNRCMLPYGGFEGNGQTLRIITKLDRYHENGGMNLTKRTVLGTIKYPARFSDAVNWSIRGLGGRPETSEVEMKGKPFLTRVPRNSIFVAEHFKPPKCYLDDEHDDVVMGWVRQGLEDDWAQLSRVYDDDPGKKHPKPKFMSVDTSIMELADDIAYGVHDLEDAIGLHLIDEKAFSAWLEQEDAKTSVKRKELLAPYLSVRHGGQLSKMIKALFSTKSHERKTEISSLVGFFVDAARLELDDHTKARSLPVFKEPIFRWKAVLPVDHEKALGILKTMVAELVVKTTQVQQLEFKGQKIVTELFEAFATDPKRLLDTRDYALTRQGGGDIPTPRVICDYIAGMTDEYATRRYQQLFAPRVGSVFDKL</sequence>
<dbReference type="InterPro" id="IPR050135">
    <property type="entry name" value="dGTPase-like"/>
</dbReference>
<evidence type="ECO:0000259" key="3">
    <source>
        <dbReference type="PROSITE" id="PS51831"/>
    </source>
</evidence>
<dbReference type="NCBIfam" id="TIGR01353">
    <property type="entry name" value="dGTP_triPase"/>
    <property type="match status" value="1"/>
</dbReference>